<evidence type="ECO:0000313" key="3">
    <source>
        <dbReference type="Proteomes" id="UP000321408"/>
    </source>
</evidence>
<dbReference type="PANTHER" id="PTHR43125">
    <property type="entry name" value="INOSITOL-3-PHOSPHATE SYNTHASE"/>
    <property type="match status" value="1"/>
</dbReference>
<reference evidence="2 3" key="2">
    <citation type="journal article" date="2024" name="Int. J. Syst. Evol. Microbiol.">
        <title>Promethearchaeum syntrophicum gen. nov., sp. nov., an anaerobic, obligately syntrophic archaeon, the first isolate of the lineage 'Asgard' archaea, and proposal of the new archaeal phylum Promethearchaeota phyl. nov. and kingdom Promethearchaeati regn. nov.</title>
        <authorList>
            <person name="Imachi H."/>
            <person name="Nobu M.K."/>
            <person name="Kato S."/>
            <person name="Takaki Y."/>
            <person name="Miyazaki M."/>
            <person name="Miyata M."/>
            <person name="Ogawara M."/>
            <person name="Saito Y."/>
            <person name="Sakai S."/>
            <person name="Tahara Y.O."/>
            <person name="Takano Y."/>
            <person name="Tasumi E."/>
            <person name="Uematsu K."/>
            <person name="Yoshimura T."/>
            <person name="Itoh T."/>
            <person name="Ohkuma M."/>
            <person name="Takai K."/>
        </authorList>
    </citation>
    <scope>NUCLEOTIDE SEQUENCE [LARGE SCALE GENOMIC DNA]</scope>
    <source>
        <strain evidence="2 3">MK-D1</strain>
    </source>
</reference>
<dbReference type="KEGG" id="psyt:DSAG12_03080"/>
<evidence type="ECO:0000313" key="2">
    <source>
        <dbReference type="EMBL" id="QEE17248.1"/>
    </source>
</evidence>
<dbReference type="InterPro" id="IPR013021">
    <property type="entry name" value="Myo-inos-1-P_Synthase_GAPDH"/>
</dbReference>
<dbReference type="OrthoDB" id="80661at2157"/>
<proteinExistence type="predicted"/>
<dbReference type="GO" id="GO:0006021">
    <property type="term" value="P:inositol biosynthetic process"/>
    <property type="evidence" value="ECO:0007669"/>
    <property type="project" value="TreeGrafter"/>
</dbReference>
<accession>A0A5B9DDD1</accession>
<dbReference type="Gene3D" id="3.40.50.720">
    <property type="entry name" value="NAD(P)-binding Rossmann-like Domain"/>
    <property type="match status" value="1"/>
</dbReference>
<dbReference type="Pfam" id="PF01658">
    <property type="entry name" value="Inos-1-P_synth"/>
    <property type="match status" value="1"/>
</dbReference>
<dbReference type="Proteomes" id="UP000321408">
    <property type="component" value="Chromosome"/>
</dbReference>
<evidence type="ECO:0000259" key="1">
    <source>
        <dbReference type="Pfam" id="PF01658"/>
    </source>
</evidence>
<sequence>MAKKFRDDEVLRYLETHTYDETMVFFSISRMTIARIKKRNKVKIMPEKIKVAIVGVGNAASSLIQGIEYYKSRSNNIGLLHPTFAGYHISDIEIVSAFDISIKKVGKDLSEAINENDLEIVAKVPILDVKIQMGNILDGVIDQTRKLIAPAEIGSANIINELKLSETEIVLCLLPSGADEAVKFYAEQSLQAGCAFINATPTKIAVDKNYARKFHDAGLPLIGDDLQDQFGATIVHKRILKQMLDQGVEIKESYALDVGGGAESLNTIHRSRGIKREIKSKSVKSSLNLNAPIVAGTSDYVPHMKNSRNSMLWIVGNGFLGSEIIVDLKIQTKDGPNGGAILADVIRATKIALHQGSSGAIDEISSYGFKNPPKGTVSIENAHKNLANFVLGIKE</sequence>
<feature type="domain" description="Myo-inositol-1-phosphate synthase GAPDH-like" evidence="1">
    <location>
        <begin position="231"/>
        <end position="334"/>
    </location>
</feature>
<dbReference type="AlphaFoldDB" id="A0A5B9DDD1"/>
<protein>
    <submittedName>
        <fullName evidence="2">Inositol-3-phosphate synthase</fullName>
    </submittedName>
</protein>
<keyword evidence="3" id="KW-1185">Reference proteome</keyword>
<dbReference type="InterPro" id="IPR036291">
    <property type="entry name" value="NAD(P)-bd_dom_sf"/>
</dbReference>
<name>A0A5B9DDD1_9ARCH</name>
<gene>
    <name evidence="2" type="ORF">DSAG12_03080</name>
</gene>
<dbReference type="SUPFAM" id="SSF51735">
    <property type="entry name" value="NAD(P)-binding Rossmann-fold domains"/>
    <property type="match status" value="1"/>
</dbReference>
<dbReference type="PANTHER" id="PTHR43125:SF1">
    <property type="entry name" value="INOSITOL-3-PHOSPHATE SYNTHASE"/>
    <property type="match status" value="1"/>
</dbReference>
<dbReference type="GO" id="GO:0004512">
    <property type="term" value="F:inositol-3-phosphate synthase activity"/>
    <property type="evidence" value="ECO:0007669"/>
    <property type="project" value="TreeGrafter"/>
</dbReference>
<reference evidence="2 3" key="1">
    <citation type="journal article" date="2020" name="Nature">
        <title>Isolation of an archaeon at the prokaryote-eukaryote interface.</title>
        <authorList>
            <person name="Imachi H."/>
            <person name="Nobu M.K."/>
            <person name="Nakahara N."/>
            <person name="Morono Y."/>
            <person name="Ogawara M."/>
            <person name="Takaki Y."/>
            <person name="Takano Y."/>
            <person name="Uematsu K."/>
            <person name="Ikuta T."/>
            <person name="Ito M."/>
            <person name="Matsui Y."/>
            <person name="Miyazaki M."/>
            <person name="Murata K."/>
            <person name="Saito Y."/>
            <person name="Sakai S."/>
            <person name="Song C."/>
            <person name="Tasumi E."/>
            <person name="Yamanaka Y."/>
            <person name="Yamaguchi T."/>
            <person name="Kamagata Y."/>
            <person name="Tamaki H."/>
            <person name="Takai K."/>
        </authorList>
    </citation>
    <scope>NUCLEOTIDE SEQUENCE [LARGE SCALE GENOMIC DNA]</scope>
    <source>
        <strain evidence="2 3">MK-D1</strain>
    </source>
</reference>
<dbReference type="Gene3D" id="3.30.360.10">
    <property type="entry name" value="Dihydrodipicolinate Reductase, domain 2"/>
    <property type="match status" value="1"/>
</dbReference>
<dbReference type="RefSeq" id="WP_147664149.1">
    <property type="nucleotide sequence ID" value="NZ_CP042905.2"/>
</dbReference>
<dbReference type="EMBL" id="CP042905">
    <property type="protein sequence ID" value="QEE17248.1"/>
    <property type="molecule type" value="Genomic_DNA"/>
</dbReference>
<organism evidence="2 3">
    <name type="scientific">Promethearchaeum syntrophicum</name>
    <dbReference type="NCBI Taxonomy" id="2594042"/>
    <lineage>
        <taxon>Archaea</taxon>
        <taxon>Promethearchaeati</taxon>
        <taxon>Promethearchaeota</taxon>
        <taxon>Promethearchaeia</taxon>
        <taxon>Promethearchaeales</taxon>
        <taxon>Promethearchaeaceae</taxon>
        <taxon>Promethearchaeum</taxon>
    </lineage>
</organism>
<dbReference type="GeneID" id="41331051"/>
<dbReference type="SUPFAM" id="SSF55347">
    <property type="entry name" value="Glyceraldehyde-3-phosphate dehydrogenase-like, C-terminal domain"/>
    <property type="match status" value="1"/>
</dbReference>
<dbReference type="InterPro" id="IPR052199">
    <property type="entry name" value="MIPS"/>
</dbReference>